<evidence type="ECO:0000313" key="3">
    <source>
        <dbReference type="Proteomes" id="UP000219440"/>
    </source>
</evidence>
<name>A0A2C8ZLL5_9MICO</name>
<dbReference type="Proteomes" id="UP000219440">
    <property type="component" value="Unassembled WGS sequence"/>
</dbReference>
<sequence length="152" mass="16186">MSGFENVGVRKCQDEIDYPPEKPGNSGRCSYAGSWVIEVMSKSRLRISLGKIAPKEGPYGIPDNRLSSVFCGTQSVRVQGGRVRIPVLPAGAFRCAVLAPLSSKAHKLSLTIEDSDDYRALDARDGSDHPVGSSLSTVPSGAAKRVGSVPER</sequence>
<keyword evidence="3" id="KW-1185">Reference proteome</keyword>
<proteinExistence type="predicted"/>
<evidence type="ECO:0000313" key="2">
    <source>
        <dbReference type="EMBL" id="SOE65831.1"/>
    </source>
</evidence>
<accession>A0A2C8ZLL5</accession>
<protein>
    <submittedName>
        <fullName evidence="2">Uncharacterized protein</fullName>
    </submittedName>
</protein>
<dbReference type="AlphaFoldDB" id="A0A2C8ZLL5"/>
<organism evidence="2 3">
    <name type="scientific">Salinibacterium xinjiangense</name>
    <dbReference type="NCBI Taxonomy" id="386302"/>
    <lineage>
        <taxon>Bacteria</taxon>
        <taxon>Bacillati</taxon>
        <taxon>Actinomycetota</taxon>
        <taxon>Actinomycetes</taxon>
        <taxon>Micrococcales</taxon>
        <taxon>Microbacteriaceae</taxon>
        <taxon>Salinibacterium</taxon>
    </lineage>
</organism>
<evidence type="ECO:0000256" key="1">
    <source>
        <dbReference type="SAM" id="MobiDB-lite"/>
    </source>
</evidence>
<gene>
    <name evidence="2" type="ORF">SAMN06296378_1627</name>
</gene>
<feature type="region of interest" description="Disordered" evidence="1">
    <location>
        <begin position="120"/>
        <end position="152"/>
    </location>
</feature>
<dbReference type="EMBL" id="OCST01000003">
    <property type="protein sequence ID" value="SOE65831.1"/>
    <property type="molecule type" value="Genomic_DNA"/>
</dbReference>
<reference evidence="2 3" key="1">
    <citation type="submission" date="2017-09" db="EMBL/GenBank/DDBJ databases">
        <authorList>
            <person name="Ehlers B."/>
            <person name="Leendertz F.H."/>
        </authorList>
    </citation>
    <scope>NUCLEOTIDE SEQUENCE [LARGE SCALE GENOMIC DNA]</scope>
    <source>
        <strain evidence="2 3">CGMCC 1.05381</strain>
    </source>
</reference>